<protein>
    <submittedName>
        <fullName evidence="1">Uncharacterized protein</fullName>
    </submittedName>
</protein>
<keyword evidence="2" id="KW-1185">Reference proteome</keyword>
<evidence type="ECO:0000313" key="2">
    <source>
        <dbReference type="Proteomes" id="UP000319852"/>
    </source>
</evidence>
<sequence length="109" mass="11995">MRLGDTLVDWRQAQAAVYAIVLRRKYQDVDSLVISYPEPPIDKGPNTPELDNHAEIHCISAAQDTPGLRVARALTTLRMVLKLAGRLTMKQLLSACAQVTRNDKALGAV</sequence>
<organism evidence="1 2">
    <name type="scientific">Adhaeretor mobilis</name>
    <dbReference type="NCBI Taxonomy" id="1930276"/>
    <lineage>
        <taxon>Bacteria</taxon>
        <taxon>Pseudomonadati</taxon>
        <taxon>Planctomycetota</taxon>
        <taxon>Planctomycetia</taxon>
        <taxon>Pirellulales</taxon>
        <taxon>Lacipirellulaceae</taxon>
        <taxon>Adhaeretor</taxon>
    </lineage>
</organism>
<dbReference type="KEGG" id="amob:HG15A2_42620"/>
<name>A0A517N1A2_9BACT</name>
<dbReference type="EMBL" id="CP036263">
    <property type="protein sequence ID" value="QDT00920.1"/>
    <property type="molecule type" value="Genomic_DNA"/>
</dbReference>
<evidence type="ECO:0000313" key="1">
    <source>
        <dbReference type="EMBL" id="QDT00920.1"/>
    </source>
</evidence>
<gene>
    <name evidence="1" type="ORF">HG15A2_42620</name>
</gene>
<reference evidence="1 2" key="1">
    <citation type="submission" date="2019-02" db="EMBL/GenBank/DDBJ databases">
        <title>Deep-cultivation of Planctomycetes and their phenomic and genomic characterization uncovers novel biology.</title>
        <authorList>
            <person name="Wiegand S."/>
            <person name="Jogler M."/>
            <person name="Boedeker C."/>
            <person name="Pinto D."/>
            <person name="Vollmers J."/>
            <person name="Rivas-Marin E."/>
            <person name="Kohn T."/>
            <person name="Peeters S.H."/>
            <person name="Heuer A."/>
            <person name="Rast P."/>
            <person name="Oberbeckmann S."/>
            <person name="Bunk B."/>
            <person name="Jeske O."/>
            <person name="Meyerdierks A."/>
            <person name="Storesund J.E."/>
            <person name="Kallscheuer N."/>
            <person name="Luecker S."/>
            <person name="Lage O.M."/>
            <person name="Pohl T."/>
            <person name="Merkel B.J."/>
            <person name="Hornburger P."/>
            <person name="Mueller R.-W."/>
            <person name="Bruemmer F."/>
            <person name="Labrenz M."/>
            <person name="Spormann A.M."/>
            <person name="Op den Camp H."/>
            <person name="Overmann J."/>
            <person name="Amann R."/>
            <person name="Jetten M.S.M."/>
            <person name="Mascher T."/>
            <person name="Medema M.H."/>
            <person name="Devos D.P."/>
            <person name="Kaster A.-K."/>
            <person name="Ovreas L."/>
            <person name="Rohde M."/>
            <person name="Galperin M.Y."/>
            <person name="Jogler C."/>
        </authorList>
    </citation>
    <scope>NUCLEOTIDE SEQUENCE [LARGE SCALE GENOMIC DNA]</scope>
    <source>
        <strain evidence="1 2">HG15A2</strain>
    </source>
</reference>
<dbReference type="Proteomes" id="UP000319852">
    <property type="component" value="Chromosome"/>
</dbReference>
<dbReference type="AlphaFoldDB" id="A0A517N1A2"/>
<proteinExistence type="predicted"/>
<accession>A0A517N1A2</accession>